<evidence type="ECO:0000259" key="9">
    <source>
        <dbReference type="Pfam" id="PF07992"/>
    </source>
</evidence>
<dbReference type="eggNOG" id="COG1252">
    <property type="taxonomic scope" value="Bacteria"/>
</dbReference>
<evidence type="ECO:0000256" key="7">
    <source>
        <dbReference type="ARBA" id="ARBA00047599"/>
    </source>
</evidence>
<feature type="domain" description="FAD/NAD(P)-binding" evidence="9">
    <location>
        <begin position="5"/>
        <end position="322"/>
    </location>
</feature>
<dbReference type="PANTHER" id="PTHR43706:SF47">
    <property type="entry name" value="EXTERNAL NADH-UBIQUINONE OXIDOREDUCTASE 1, MITOCHONDRIAL-RELATED"/>
    <property type="match status" value="1"/>
</dbReference>
<comment type="catalytic activity">
    <reaction evidence="7">
        <text>a quinone + NADH + H(+) = a quinol + NAD(+)</text>
        <dbReference type="Rhea" id="RHEA:46160"/>
        <dbReference type="ChEBI" id="CHEBI:15378"/>
        <dbReference type="ChEBI" id="CHEBI:24646"/>
        <dbReference type="ChEBI" id="CHEBI:57540"/>
        <dbReference type="ChEBI" id="CHEBI:57945"/>
        <dbReference type="ChEBI" id="CHEBI:132124"/>
        <dbReference type="EC" id="1.6.5.9"/>
    </reaction>
</comment>
<accession>G8QQ72</accession>
<keyword evidence="8" id="KW-0812">Transmembrane</keyword>
<feature type="transmembrane region" description="Helical" evidence="8">
    <location>
        <begin position="513"/>
        <end position="531"/>
    </location>
</feature>
<keyword evidence="6" id="KW-0520">NAD</keyword>
<evidence type="ECO:0000256" key="5">
    <source>
        <dbReference type="ARBA" id="ARBA00023002"/>
    </source>
</evidence>
<dbReference type="PANTHER" id="PTHR43706">
    <property type="entry name" value="NADH DEHYDROGENASE"/>
    <property type="match status" value="1"/>
</dbReference>
<dbReference type="GO" id="GO:0050136">
    <property type="term" value="F:NADH dehydrogenase (quinone) (non-electrogenic) activity"/>
    <property type="evidence" value="ECO:0007669"/>
    <property type="project" value="UniProtKB-EC"/>
</dbReference>
<dbReference type="Pfam" id="PF07992">
    <property type="entry name" value="Pyr_redox_2"/>
    <property type="match status" value="1"/>
</dbReference>
<dbReference type="AlphaFoldDB" id="G8QQ72"/>
<name>G8QQ72_SPHPG</name>
<keyword evidence="5" id="KW-0560">Oxidoreductase</keyword>
<sequence>MEKKRIVILGGGYAGVHAAKKLHKAFKKMQDKVEIILIDRNRHHILMTELHEVAGNRVDEESVKISYERIFAGKMVTVVQDEIESIDFEGQKLKGKRNVYAYDQLIISTGAEATDFRIPGVKDHAFYLWSLEDALRIRTHVEQMVKEASFEPNKEKRAQLLTFVVAGGGFTGVELVGELIEWLPLLCKKYGVDYSEVNLINAEALGSILNMLPEKPRAKAVKYMQKKGVKILLNSLIVNVDADGFTTKDGTVFKTKTLIWTCGIKGSDFCANLPITEGKRGRMQVSAFMQCPDHKNVYLAGDGLWYLEDNNPVPQIVEAAEQTAATAAEGIIHTIYEELGLKTKPVKPFKSNFHGFMVSLGGKYAVSHTGGFSMSGFFAQMIKHLVNMYYQAGVCGINGAWTYFKHEILQIKNKRSLIGGMAAYRVPSYWVVFLRMYLGVMWLIEGIGKIKDGWLTDTTGGKVYWDTAATVWEAGADAVGAASEQVAEVATAAVDGVTQTVAQFAPPLIAQPLALYTWINTTFVAQFPYFFQLMIVLAEVGIGLCFIGGLFTFPAAIVSLGLSIMFLIGAMAGKEILWYMAVSIVMLGGAGRAFGLDYWVMPYLKKVWNKTPLAKKTYLFMDEPEFTKKQMAKRMAKQKDLI</sequence>
<feature type="transmembrane region" description="Helical" evidence="8">
    <location>
        <begin position="576"/>
        <end position="600"/>
    </location>
</feature>
<dbReference type="SUPFAM" id="SSF51905">
    <property type="entry name" value="FAD/NAD(P)-binding domain"/>
    <property type="match status" value="2"/>
</dbReference>
<protein>
    <recommendedName>
        <fullName evidence="2">NADH:ubiquinone reductase (non-electrogenic)</fullName>
        <ecNumber evidence="2">1.6.5.9</ecNumber>
    </recommendedName>
</protein>
<evidence type="ECO:0000256" key="8">
    <source>
        <dbReference type="SAM" id="Phobius"/>
    </source>
</evidence>
<dbReference type="KEGG" id="sgp:SpiGrapes_0821"/>
<dbReference type="InterPro" id="IPR023753">
    <property type="entry name" value="FAD/NAD-binding_dom"/>
</dbReference>
<organism evidence="10 11">
    <name type="scientific">Sphaerochaeta pleomorpha (strain ATCC BAA-1885 / DSM 22778 / Grapes)</name>
    <dbReference type="NCBI Taxonomy" id="158190"/>
    <lineage>
        <taxon>Bacteria</taxon>
        <taxon>Pseudomonadati</taxon>
        <taxon>Spirochaetota</taxon>
        <taxon>Spirochaetia</taxon>
        <taxon>Spirochaetales</taxon>
        <taxon>Sphaerochaetaceae</taxon>
        <taxon>Sphaerochaeta</taxon>
    </lineage>
</organism>
<dbReference type="STRING" id="158190.SpiGrapes_0821"/>
<dbReference type="InterPro" id="IPR045024">
    <property type="entry name" value="NDH-2"/>
</dbReference>
<keyword evidence="11" id="KW-1185">Reference proteome</keyword>
<gene>
    <name evidence="10" type="ordered locus">SpiGrapes_0821</name>
</gene>
<evidence type="ECO:0000256" key="3">
    <source>
        <dbReference type="ARBA" id="ARBA00022630"/>
    </source>
</evidence>
<evidence type="ECO:0000313" key="11">
    <source>
        <dbReference type="Proteomes" id="UP000005632"/>
    </source>
</evidence>
<evidence type="ECO:0000256" key="4">
    <source>
        <dbReference type="ARBA" id="ARBA00022827"/>
    </source>
</evidence>
<feature type="transmembrane region" description="Helical" evidence="8">
    <location>
        <begin position="543"/>
        <end position="570"/>
    </location>
</feature>
<evidence type="ECO:0000256" key="1">
    <source>
        <dbReference type="ARBA" id="ARBA00005272"/>
    </source>
</evidence>
<keyword evidence="8" id="KW-1133">Transmembrane helix</keyword>
<keyword evidence="8" id="KW-0472">Membrane</keyword>
<dbReference type="PRINTS" id="PR00368">
    <property type="entry name" value="FADPNR"/>
</dbReference>
<dbReference type="OrthoDB" id="9781621at2"/>
<dbReference type="Gene3D" id="3.50.50.100">
    <property type="match status" value="1"/>
</dbReference>
<dbReference type="EMBL" id="CP003155">
    <property type="protein sequence ID" value="AEV28649.1"/>
    <property type="molecule type" value="Genomic_DNA"/>
</dbReference>
<dbReference type="RefSeq" id="WP_014269498.1">
    <property type="nucleotide sequence ID" value="NC_016633.1"/>
</dbReference>
<keyword evidence="3" id="KW-0285">Flavoprotein</keyword>
<evidence type="ECO:0000256" key="2">
    <source>
        <dbReference type="ARBA" id="ARBA00012637"/>
    </source>
</evidence>
<dbReference type="InterPro" id="IPR036188">
    <property type="entry name" value="FAD/NAD-bd_sf"/>
</dbReference>
<evidence type="ECO:0000313" key="10">
    <source>
        <dbReference type="EMBL" id="AEV28649.1"/>
    </source>
</evidence>
<comment type="similarity">
    <text evidence="1">Belongs to the NADH dehydrogenase family.</text>
</comment>
<proteinExistence type="inferred from homology"/>
<evidence type="ECO:0000256" key="6">
    <source>
        <dbReference type="ARBA" id="ARBA00023027"/>
    </source>
</evidence>
<dbReference type="HOGENOM" id="CLU_021377_6_0_12"/>
<keyword evidence="4" id="KW-0274">FAD</keyword>
<dbReference type="EC" id="1.6.5.9" evidence="2"/>
<dbReference type="Proteomes" id="UP000005632">
    <property type="component" value="Chromosome"/>
</dbReference>
<reference evidence="10 11" key="1">
    <citation type="submission" date="2011-11" db="EMBL/GenBank/DDBJ databases">
        <title>Complete sequence of Spirochaeta sp. grapes.</title>
        <authorList>
            <consortium name="US DOE Joint Genome Institute"/>
            <person name="Lucas S."/>
            <person name="Han J."/>
            <person name="Lapidus A."/>
            <person name="Cheng J.-F."/>
            <person name="Goodwin L."/>
            <person name="Pitluck S."/>
            <person name="Peters L."/>
            <person name="Ovchinnikova G."/>
            <person name="Munk A.C."/>
            <person name="Detter J.C."/>
            <person name="Han C."/>
            <person name="Tapia R."/>
            <person name="Land M."/>
            <person name="Hauser L."/>
            <person name="Kyrpides N."/>
            <person name="Ivanova N."/>
            <person name="Pagani I."/>
            <person name="Ritalahtilisa K."/>
            <person name="Loeffler F."/>
            <person name="Woyke T."/>
        </authorList>
    </citation>
    <scope>NUCLEOTIDE SEQUENCE [LARGE SCALE GENOMIC DNA]</scope>
    <source>
        <strain evidence="11">ATCC BAA-1885 / DSM 22778 / Grapes</strain>
    </source>
</reference>